<evidence type="ECO:0000313" key="5">
    <source>
        <dbReference type="Proteomes" id="UP000315145"/>
    </source>
</evidence>
<feature type="chain" id="PRO_5024362075" evidence="1">
    <location>
        <begin position="21"/>
        <end position="1850"/>
    </location>
</feature>
<dbReference type="RefSeq" id="WP_144118265.1">
    <property type="nucleotide sequence ID" value="NZ_VMBF01000016.1"/>
</dbReference>
<dbReference type="Pfam" id="PF03382">
    <property type="entry name" value="DUF285"/>
    <property type="match status" value="5"/>
</dbReference>
<comment type="caution">
    <text evidence="3">The sequence shown here is derived from an EMBL/GenBank/DDBJ whole genome shotgun (WGS) entry which is preliminary data.</text>
</comment>
<dbReference type="Proteomes" id="UP000322315">
    <property type="component" value="Unassembled WGS sequence"/>
</dbReference>
<evidence type="ECO:0000259" key="2">
    <source>
        <dbReference type="PROSITE" id="PS50093"/>
    </source>
</evidence>
<accession>A0A5M7ASB2</accession>
<dbReference type="EMBL" id="VMBF01000016">
    <property type="protein sequence ID" value="TSJ71114.1"/>
    <property type="molecule type" value="Genomic_DNA"/>
</dbReference>
<feature type="non-terminal residue" evidence="3">
    <location>
        <position position="1850"/>
    </location>
</feature>
<feature type="signal peptide" evidence="1">
    <location>
        <begin position="1"/>
        <end position="20"/>
    </location>
</feature>
<dbReference type="Gene3D" id="2.60.40.10">
    <property type="entry name" value="Immunoglobulins"/>
    <property type="match status" value="1"/>
</dbReference>
<dbReference type="InterPro" id="IPR005046">
    <property type="entry name" value="DUF285"/>
</dbReference>
<dbReference type="InterPro" id="IPR013783">
    <property type="entry name" value="Ig-like_fold"/>
</dbReference>
<gene>
    <name evidence="3" type="ORF">F2B50_17720</name>
    <name evidence="4" type="ORF">FPF71_17720</name>
</gene>
<dbReference type="EMBL" id="VWRS01000016">
    <property type="protein sequence ID" value="KAA5820506.1"/>
    <property type="molecule type" value="Genomic_DNA"/>
</dbReference>
<reference evidence="4 5" key="2">
    <citation type="submission" date="2019-07" db="EMBL/GenBank/DDBJ databases">
        <title>Algibacter marinivivus sp. nov., isolated from the surface of a marine red alga.</title>
        <authorList>
            <person name="Zhong X."/>
            <person name="Xu W."/>
            <person name="Zhang Y."/>
            <person name="Zhang Q."/>
            <person name="Du Z."/>
        </authorList>
    </citation>
    <scope>NUCLEOTIDE SEQUENCE [LARGE SCALE GENOMIC DNA]</scope>
    <source>
        <strain evidence="4 5">RU-4-M-4</strain>
    </source>
</reference>
<keyword evidence="5" id="KW-1185">Reference proteome</keyword>
<dbReference type="PROSITE" id="PS50093">
    <property type="entry name" value="PKD"/>
    <property type="match status" value="2"/>
</dbReference>
<dbReference type="OrthoDB" id="9813840at2"/>
<sequence length="1850" mass="205949">MPKNYALLLFFFVVNINAFGQGFTSLWNTENTESGSSANNQITLPTNPAYTYNYNVNWGDSTTDNNITGDITHTYTTPGLYTITITGNFPSIYFNDDGDKIKIIEILDWGNIQWQTMENAFYGCENLNFDAIASPNLSTVTSLENMFKDCNAFNGIVNDWDISTITNLSGTFEGCNIFNRPLDKWNTSSVTLMASTFRNCYAFNEPLDNWNTSSVTDMNNLFSGATQFNQNINNWNVSQVTNMSGTFNIALNFNQPLNSWIVDNVTDMSRMFYRCRNFNQPLDNWNVDNVTSMREMFYGFLDMPFNQPINIWKVHNVTDMAYMFRRCASFNQPLDSWDVSNVTDMSYMFEGADSFNQPIGNWNVSNVTNMRAMFSGENQSIAFNQPLNNWTVSSVTNMSQMFKNADSFNQPLNAWDVSAVEDMSEMFSGNDGFNQPIEIWDVSNVTTMRGMFQQNTVFNLPLNNWTLTNLTNISSMFASASLFNQPLDNWNVSNVNNMSGAFNNASSFNQNIGAWNVSEANNMSNMLSNSGISQENYDNILIAWASQTVNSNVTLGATNLQYCDALAQRQSLIDNNNWNIVGDDVNCSYVLCTNIISPINGDQNVPANSSIRWEAAPNADGYYVSIRREDDLGNVIQVIADNEDFGNVLLLNFTNEFLPGDNVFVSVVPYNDEGPATGCQEISFKTVESWVNRTDVFKITIDTRNLDNSSTAANQYRIELNDGYPDYLIYDFNIDWGDGQYNNNVTNDITHTYLNPGVYTIAIIGDFPSFRHTSSNRDNLKLISMDQWGDQVWESMNQAFYFCENMEYNATDTPNLTQVTNMASMFRRVVLFNSDINNWEVGNVTNMSSLFSQCSMFNQPLDTWDVGNVTTMSGMFSGASVFNQPLNGWNVANVTTMSNMFSQAREFNYPLNSWITDKVVDMNFMFYYASVFNQDLSSWNTSAVTNMESMFGNATLFNQNIDNWDVSNVTNMISMFARATSFNEPLNSWDVNKVTNMSQMFNGATAFNQALFDWDVDAVTNMQSMFSSASSFNQNIDTWNVTNVTNMAYMFSYATAFNQPLNSWDVNSVVNMSGMFRGASVFNSPLIDWDVSAVATTDSMFENATQFNQPINTWDVSSVTIMSNMFDGASSFNNTLNNWDVSSVTNMEAMFSGATIYNQPMDNWNTGEVQTMEEMFKEASAFNQPIDTWNTSFVTTMESMFEDAIVFNSPINSWNVASVTTMEKMFKGALQFNQNIDPWNVRAVTTTEYMFNETSAFNQPLNNWRVTGISNMNYMFKDATAFNQPLDKWNLGNVSMYSTFENATALNQYLGDWDISGVNEMRNMLDDTALTRENYDNTLISWSEQTLISGITLGANGLPYCDALEERQSMIDTYFWTFNGDNLDCPLPECAQLLSPLNGATDVPVNTNLSWEPARYARGYRLTVISQPGNITIVSDEIINDNTSYEFALDFLGGETVEVTIVPFNDEGDATGCTQESFTISSNSTPTAPECTMLTLPLNSSTDVAINTDLEWTPIANADGYKITMGSSPGASDILNNFDVNNVTNYDLPSDLAEDTTFYVTIIPYNAEGDATTCTEENFTTELIPVPPTCTTLTSPLNGATNVSIDTDISWNAVPNATGYLLSVGTTGGGIEILNSIDVNNVISYNLPDDLPTNRLIFVNITPYNDVGDATGCTEQSFRTGTPETIPVCTTLTSPLNGDTDVTVTTDLSWNAIANATGYKLTVGTTSGGTDILNNEDVSNVTSYNLPSDLPETSTIFVTITPYNSEGDAVSCTEESFSTETLETIPVCTTLTSPLNGDTDVAVTTDLSWNAIANATGYKLSVGTTSGGTDILNNEDVSNVTTYNLASDLP</sequence>
<evidence type="ECO:0000256" key="1">
    <source>
        <dbReference type="SAM" id="SignalP"/>
    </source>
</evidence>
<feature type="domain" description="PKD" evidence="2">
    <location>
        <begin position="732"/>
        <end position="763"/>
    </location>
</feature>
<feature type="domain" description="PKD" evidence="2">
    <location>
        <begin position="47"/>
        <end position="86"/>
    </location>
</feature>
<evidence type="ECO:0000313" key="3">
    <source>
        <dbReference type="EMBL" id="KAA5820506.1"/>
    </source>
</evidence>
<dbReference type="InterPro" id="IPR000601">
    <property type="entry name" value="PKD_dom"/>
</dbReference>
<organism evidence="3 6">
    <name type="scientific">Algibacter amylolyticus</name>
    <dbReference type="NCBI Taxonomy" id="1608400"/>
    <lineage>
        <taxon>Bacteria</taxon>
        <taxon>Pseudomonadati</taxon>
        <taxon>Bacteroidota</taxon>
        <taxon>Flavobacteriia</taxon>
        <taxon>Flavobacteriales</taxon>
        <taxon>Flavobacteriaceae</taxon>
        <taxon>Algibacter</taxon>
    </lineage>
</organism>
<dbReference type="Proteomes" id="UP000315145">
    <property type="component" value="Unassembled WGS sequence"/>
</dbReference>
<protein>
    <submittedName>
        <fullName evidence="3">BspA family leucine-rich repeat surface protein</fullName>
    </submittedName>
</protein>
<reference evidence="3" key="3">
    <citation type="submission" date="2019-09" db="EMBL/GenBank/DDBJ databases">
        <authorList>
            <person name="Zhang D.-C."/>
        </authorList>
    </citation>
    <scope>NUCLEOTIDE SEQUENCE</scope>
    <source>
        <strain evidence="3">RU-4-M-4</strain>
    </source>
</reference>
<reference evidence="3 6" key="1">
    <citation type="journal article" date="2015" name="Int. J. Syst. Evol. Microbiol.">
        <title>Algibacter amylolyticus sp. nov., isolated from intertidal sediment.</title>
        <authorList>
            <person name="Zhang D.C."/>
            <person name="Wu J."/>
            <person name="Neuner K."/>
            <person name="Yao J."/>
            <person name="Margesin R."/>
        </authorList>
    </citation>
    <scope>NUCLEOTIDE SEQUENCE [LARGE SCALE GENOMIC DNA]</scope>
    <source>
        <strain evidence="3 6">RU-4-M-4</strain>
    </source>
</reference>
<dbReference type="InterPro" id="IPR011889">
    <property type="entry name" value="Liste_lipo_26"/>
</dbReference>
<evidence type="ECO:0000313" key="6">
    <source>
        <dbReference type="Proteomes" id="UP000322315"/>
    </source>
</evidence>
<proteinExistence type="predicted"/>
<name>A0A5M7ASB2_9FLAO</name>
<evidence type="ECO:0000313" key="4">
    <source>
        <dbReference type="EMBL" id="TSJ71114.1"/>
    </source>
</evidence>
<dbReference type="NCBIfam" id="TIGR02167">
    <property type="entry name" value="Liste_lipo_26"/>
    <property type="match status" value="15"/>
</dbReference>
<keyword evidence="1" id="KW-0732">Signal</keyword>